<dbReference type="CDD" id="cd04301">
    <property type="entry name" value="NAT_SF"/>
    <property type="match status" value="1"/>
</dbReference>
<dbReference type="PROSITE" id="PS51186">
    <property type="entry name" value="GNAT"/>
    <property type="match status" value="1"/>
</dbReference>
<organism evidence="4 5">
    <name type="scientific">Paractinoplanes abujensis</name>
    <dbReference type="NCBI Taxonomy" id="882441"/>
    <lineage>
        <taxon>Bacteria</taxon>
        <taxon>Bacillati</taxon>
        <taxon>Actinomycetota</taxon>
        <taxon>Actinomycetes</taxon>
        <taxon>Micromonosporales</taxon>
        <taxon>Micromonosporaceae</taxon>
        <taxon>Paractinoplanes</taxon>
    </lineage>
</organism>
<dbReference type="SUPFAM" id="SSF55729">
    <property type="entry name" value="Acyl-CoA N-acyltransferases (Nat)"/>
    <property type="match status" value="1"/>
</dbReference>
<accession>A0A7W7FYA4</accession>
<keyword evidence="1 4" id="KW-0808">Transferase</keyword>
<proteinExistence type="predicted"/>
<protein>
    <submittedName>
        <fullName evidence="4">GNAT superfamily N-acetyltransferase</fullName>
    </submittedName>
</protein>
<evidence type="ECO:0000256" key="2">
    <source>
        <dbReference type="ARBA" id="ARBA00023315"/>
    </source>
</evidence>
<dbReference type="PANTHER" id="PTHR43877">
    <property type="entry name" value="AMINOALKYLPHOSPHONATE N-ACETYLTRANSFERASE-RELATED-RELATED"/>
    <property type="match status" value="1"/>
</dbReference>
<evidence type="ECO:0000256" key="1">
    <source>
        <dbReference type="ARBA" id="ARBA00022679"/>
    </source>
</evidence>
<dbReference type="Proteomes" id="UP000542742">
    <property type="component" value="Unassembled WGS sequence"/>
</dbReference>
<dbReference type="AlphaFoldDB" id="A0A7W7FYA4"/>
<evidence type="ECO:0000313" key="4">
    <source>
        <dbReference type="EMBL" id="MBB4690803.1"/>
    </source>
</evidence>
<reference evidence="4 5" key="1">
    <citation type="submission" date="2020-08" db="EMBL/GenBank/DDBJ databases">
        <title>Sequencing the genomes of 1000 actinobacteria strains.</title>
        <authorList>
            <person name="Klenk H.-P."/>
        </authorList>
    </citation>
    <scope>NUCLEOTIDE SEQUENCE [LARGE SCALE GENOMIC DNA]</scope>
    <source>
        <strain evidence="4 5">DSM 45518</strain>
    </source>
</reference>
<sequence>MTVTRLGDDDPATWEAAARLLDEYRQHFGANPAPEAAASWLRDQIDAARARVYLAVAGGITPDGEGAEGICTVAVVPAALTLRTVWLIRDLYVRPSARRRGVARALIEAVADEAAASGAHRLSLQTETANVRASELYVGSGFIPLADVTVMDRVL</sequence>
<dbReference type="InterPro" id="IPR016181">
    <property type="entry name" value="Acyl_CoA_acyltransferase"/>
</dbReference>
<dbReference type="InterPro" id="IPR000182">
    <property type="entry name" value="GNAT_dom"/>
</dbReference>
<dbReference type="RefSeq" id="WP_203722023.1">
    <property type="nucleotide sequence ID" value="NZ_BOMC01000011.1"/>
</dbReference>
<feature type="domain" description="N-acetyltransferase" evidence="3">
    <location>
        <begin position="7"/>
        <end position="155"/>
    </location>
</feature>
<gene>
    <name evidence="4" type="ORF">BKA14_000951</name>
</gene>
<keyword evidence="5" id="KW-1185">Reference proteome</keyword>
<evidence type="ECO:0000259" key="3">
    <source>
        <dbReference type="PROSITE" id="PS51186"/>
    </source>
</evidence>
<comment type="caution">
    <text evidence="4">The sequence shown here is derived from an EMBL/GenBank/DDBJ whole genome shotgun (WGS) entry which is preliminary data.</text>
</comment>
<name>A0A7W7FYA4_9ACTN</name>
<evidence type="ECO:0000313" key="5">
    <source>
        <dbReference type="Proteomes" id="UP000542742"/>
    </source>
</evidence>
<dbReference type="InterPro" id="IPR050832">
    <property type="entry name" value="Bact_Acetyltransf"/>
</dbReference>
<dbReference type="GO" id="GO:0016747">
    <property type="term" value="F:acyltransferase activity, transferring groups other than amino-acyl groups"/>
    <property type="evidence" value="ECO:0007669"/>
    <property type="project" value="InterPro"/>
</dbReference>
<dbReference type="EMBL" id="JACHMF010000001">
    <property type="protein sequence ID" value="MBB4690803.1"/>
    <property type="molecule type" value="Genomic_DNA"/>
</dbReference>
<dbReference type="Pfam" id="PF00583">
    <property type="entry name" value="Acetyltransf_1"/>
    <property type="match status" value="1"/>
</dbReference>
<dbReference type="Gene3D" id="3.40.630.30">
    <property type="match status" value="1"/>
</dbReference>
<keyword evidence="2" id="KW-0012">Acyltransferase</keyword>
<dbReference type="PANTHER" id="PTHR43877:SF2">
    <property type="entry name" value="AMINOALKYLPHOSPHONATE N-ACETYLTRANSFERASE-RELATED"/>
    <property type="match status" value="1"/>
</dbReference>